<comment type="similarity">
    <text evidence="1">Belongs to the short-chain dehydrogenases/reductases (SDR) family.</text>
</comment>
<keyword evidence="4" id="KW-0812">Transmembrane</keyword>
<evidence type="ECO:0000313" key="6">
    <source>
        <dbReference type="Proteomes" id="UP001530293"/>
    </source>
</evidence>
<evidence type="ECO:0000256" key="2">
    <source>
        <dbReference type="ARBA" id="ARBA00023002"/>
    </source>
</evidence>
<keyword evidence="6" id="KW-1185">Reference proteome</keyword>
<feature type="compositionally biased region" description="Low complexity" evidence="3">
    <location>
        <begin position="116"/>
        <end position="129"/>
    </location>
</feature>
<dbReference type="Proteomes" id="UP001530293">
    <property type="component" value="Unassembled WGS sequence"/>
</dbReference>
<evidence type="ECO:0000256" key="1">
    <source>
        <dbReference type="ARBA" id="ARBA00006484"/>
    </source>
</evidence>
<gene>
    <name evidence="5" type="ORF">ACHAWU_004155</name>
</gene>
<dbReference type="InterPro" id="IPR036291">
    <property type="entry name" value="NAD(P)-bd_dom_sf"/>
</dbReference>
<evidence type="ECO:0008006" key="7">
    <source>
        <dbReference type="Google" id="ProtNLM"/>
    </source>
</evidence>
<keyword evidence="4" id="KW-0472">Membrane</keyword>
<comment type="caution">
    <text evidence="5">The sequence shown here is derived from an EMBL/GenBank/DDBJ whole genome shotgun (WGS) entry which is preliminary data.</text>
</comment>
<accession>A0ABD3N099</accession>
<evidence type="ECO:0000313" key="5">
    <source>
        <dbReference type="EMBL" id="KAL3766155.1"/>
    </source>
</evidence>
<keyword evidence="4" id="KW-1133">Transmembrane helix</keyword>
<reference evidence="5 6" key="1">
    <citation type="submission" date="2024-10" db="EMBL/GenBank/DDBJ databases">
        <title>Updated reference genomes for cyclostephanoid diatoms.</title>
        <authorList>
            <person name="Roberts W.R."/>
            <person name="Alverson A.J."/>
        </authorList>
    </citation>
    <scope>NUCLEOTIDE SEQUENCE [LARGE SCALE GENOMIC DNA]</scope>
    <source>
        <strain evidence="5 6">AJA232-27</strain>
    </source>
</reference>
<dbReference type="PANTHER" id="PTHR24320">
    <property type="entry name" value="RETINOL DEHYDROGENASE"/>
    <property type="match status" value="1"/>
</dbReference>
<evidence type="ECO:0000256" key="3">
    <source>
        <dbReference type="SAM" id="MobiDB-lite"/>
    </source>
</evidence>
<sequence length="571" mass="61550">MNHEDEDEILLSMKMKMKSPHQSVVVVVPSFRLLLAATLVVAYIPSSSLALLGFNTAHQQQLQNHQQQPSTSSSASASVHPSALLRQRQRQRHLFSSKSNNHHCHDDDDDHDNTDNESSSSPHLNFSPSSSFDMNRRVAFEQISGKALASLLLSSTLLNTGPLLLPPAHAAAATTTTTTTTTLSPPDYDDTIKKRILITGCNSGIGFDAAQRMVVRGHEVVLACRTLDKAIAAADRIKTNIANNAEDAVDANALLKSLKLTPMECNLADLSSIDAFVRNLISSKRKDNNNAGATTTPSPLFDAVCYNAGVARNIDAGDIARTKDGFELTVGTNHLGHFYLNHLLLSSNLINNNNAGAGGNAGGKKRIVVTSSSVHDPESPGGAQGATATLGNLQGLENAIFNKSRQFDMVDGMPFNADKAYKDSKLCNILFVRELQRRLDQNMYATSGGSNNIKVNCFTPGLIVGTGLFRDQNQVFTKVFDIAATNLLKVGETTHYGGGALEYMTLSTKVGTKNGGLYYFSPPGSSKYGDDAYGKQFDESNVSKEAQESDNNGKAKRLWELSEKLVGISPM</sequence>
<feature type="region of interest" description="Disordered" evidence="3">
    <location>
        <begin position="98"/>
        <end position="129"/>
    </location>
</feature>
<dbReference type="SUPFAM" id="SSF51735">
    <property type="entry name" value="NAD(P)-binding Rossmann-fold domains"/>
    <property type="match status" value="1"/>
</dbReference>
<feature type="transmembrane region" description="Helical" evidence="4">
    <location>
        <begin position="23"/>
        <end position="44"/>
    </location>
</feature>
<keyword evidence="2" id="KW-0560">Oxidoreductase</keyword>
<dbReference type="GO" id="GO:0016491">
    <property type="term" value="F:oxidoreductase activity"/>
    <property type="evidence" value="ECO:0007669"/>
    <property type="project" value="UniProtKB-KW"/>
</dbReference>
<protein>
    <recommendedName>
        <fullName evidence="7">Protochlorophyllide reductase</fullName>
    </recommendedName>
</protein>
<proteinExistence type="inferred from homology"/>
<dbReference type="PANTHER" id="PTHR24320:SF152">
    <property type="entry name" value="SHORT-CHAIN DEHYDROGENASE_REDUCTASE FAMILY PROTEIN"/>
    <property type="match status" value="1"/>
</dbReference>
<name>A0ABD3N099_9STRA</name>
<organism evidence="5 6">
    <name type="scientific">Discostella pseudostelligera</name>
    <dbReference type="NCBI Taxonomy" id="259834"/>
    <lineage>
        <taxon>Eukaryota</taxon>
        <taxon>Sar</taxon>
        <taxon>Stramenopiles</taxon>
        <taxon>Ochrophyta</taxon>
        <taxon>Bacillariophyta</taxon>
        <taxon>Coscinodiscophyceae</taxon>
        <taxon>Thalassiosirophycidae</taxon>
        <taxon>Stephanodiscales</taxon>
        <taxon>Stephanodiscaceae</taxon>
        <taxon>Discostella</taxon>
    </lineage>
</organism>
<feature type="compositionally biased region" description="Low complexity" evidence="3">
    <location>
        <begin position="62"/>
        <end position="83"/>
    </location>
</feature>
<evidence type="ECO:0000256" key="4">
    <source>
        <dbReference type="SAM" id="Phobius"/>
    </source>
</evidence>
<dbReference type="EMBL" id="JALLBG020000088">
    <property type="protein sequence ID" value="KAL3766155.1"/>
    <property type="molecule type" value="Genomic_DNA"/>
</dbReference>
<dbReference type="AlphaFoldDB" id="A0ABD3N099"/>
<feature type="region of interest" description="Disordered" evidence="3">
    <location>
        <begin position="62"/>
        <end position="84"/>
    </location>
</feature>
<dbReference type="Gene3D" id="3.40.50.720">
    <property type="entry name" value="NAD(P)-binding Rossmann-like Domain"/>
    <property type="match status" value="1"/>
</dbReference>